<name>A0ABQ9Z095_9CRUS</name>
<feature type="region of interest" description="Disordered" evidence="1">
    <location>
        <begin position="1"/>
        <end position="65"/>
    </location>
</feature>
<gene>
    <name evidence="2" type="ORF">OUZ56_011466</name>
</gene>
<sequence length="164" mass="17710">MEDNASGESSSILTADPTLALAADPTPVSTADQCHAAASASTPAPTSDPAPEDTTPGPVRASGRKRFLPSHLDDYIVKVPKLPIPQRVRGVEIQKNLFIFAFSIPSSPPTFHPPFYHSTPVVLSFLLPLTVKVTKFTHGQSREDDVPSTSIFTFLSTKCYNIYL</sequence>
<dbReference type="Proteomes" id="UP001234178">
    <property type="component" value="Unassembled WGS sequence"/>
</dbReference>
<evidence type="ECO:0000313" key="3">
    <source>
        <dbReference type="Proteomes" id="UP001234178"/>
    </source>
</evidence>
<comment type="caution">
    <text evidence="2">The sequence shown here is derived from an EMBL/GenBank/DDBJ whole genome shotgun (WGS) entry which is preliminary data.</text>
</comment>
<evidence type="ECO:0000256" key="1">
    <source>
        <dbReference type="SAM" id="MobiDB-lite"/>
    </source>
</evidence>
<dbReference type="EMBL" id="JAOYFB010000002">
    <property type="protein sequence ID" value="KAK4006312.1"/>
    <property type="molecule type" value="Genomic_DNA"/>
</dbReference>
<protein>
    <submittedName>
        <fullName evidence="2">Uncharacterized protein</fullName>
    </submittedName>
</protein>
<evidence type="ECO:0000313" key="2">
    <source>
        <dbReference type="EMBL" id="KAK4006312.1"/>
    </source>
</evidence>
<feature type="compositionally biased region" description="Low complexity" evidence="1">
    <location>
        <begin position="13"/>
        <end position="27"/>
    </location>
</feature>
<keyword evidence="3" id="KW-1185">Reference proteome</keyword>
<proteinExistence type="predicted"/>
<organism evidence="2 3">
    <name type="scientific">Daphnia magna</name>
    <dbReference type="NCBI Taxonomy" id="35525"/>
    <lineage>
        <taxon>Eukaryota</taxon>
        <taxon>Metazoa</taxon>
        <taxon>Ecdysozoa</taxon>
        <taxon>Arthropoda</taxon>
        <taxon>Crustacea</taxon>
        <taxon>Branchiopoda</taxon>
        <taxon>Diplostraca</taxon>
        <taxon>Cladocera</taxon>
        <taxon>Anomopoda</taxon>
        <taxon>Daphniidae</taxon>
        <taxon>Daphnia</taxon>
    </lineage>
</organism>
<feature type="compositionally biased region" description="Low complexity" evidence="1">
    <location>
        <begin position="36"/>
        <end position="56"/>
    </location>
</feature>
<accession>A0ABQ9Z095</accession>
<reference evidence="2 3" key="1">
    <citation type="journal article" date="2023" name="Nucleic Acids Res.">
        <title>The hologenome of Daphnia magna reveals possible DNA methylation and microbiome-mediated evolution of the host genome.</title>
        <authorList>
            <person name="Chaturvedi A."/>
            <person name="Li X."/>
            <person name="Dhandapani V."/>
            <person name="Marshall H."/>
            <person name="Kissane S."/>
            <person name="Cuenca-Cambronero M."/>
            <person name="Asole G."/>
            <person name="Calvet F."/>
            <person name="Ruiz-Romero M."/>
            <person name="Marangio P."/>
            <person name="Guigo R."/>
            <person name="Rago D."/>
            <person name="Mirbahai L."/>
            <person name="Eastwood N."/>
            <person name="Colbourne J.K."/>
            <person name="Zhou J."/>
            <person name="Mallon E."/>
            <person name="Orsini L."/>
        </authorList>
    </citation>
    <scope>NUCLEOTIDE SEQUENCE [LARGE SCALE GENOMIC DNA]</scope>
    <source>
        <strain evidence="2">LRV0_1</strain>
    </source>
</reference>
<feature type="compositionally biased region" description="Polar residues" evidence="1">
    <location>
        <begin position="1"/>
        <end position="12"/>
    </location>
</feature>